<proteinExistence type="inferred from homology"/>
<sequence length="133" mass="14978">MGEGRAGVKDRPNITGDSSPWRQAVKKEPSLLEDAPEIERGTITKPKLEKPRLYKVILLNDDYTPRDFVTMVLRAVFRISTDQARRVMMTAHQKGSCVVTVATREIAEEKAKEATDLGRSEGFPLMFTTEPEE</sequence>
<protein>
    <recommendedName>
        <fullName evidence="1">ATP-dependent Clp protease adapter protein ClpS</fullName>
    </recommendedName>
</protein>
<comment type="caution">
    <text evidence="4">The sequence shown here is derived from an EMBL/GenBank/DDBJ whole genome shotgun (WGS) entry which is preliminary data.</text>
</comment>
<evidence type="ECO:0000256" key="2">
    <source>
        <dbReference type="SAM" id="MobiDB-lite"/>
    </source>
</evidence>
<dbReference type="Pfam" id="PF02617">
    <property type="entry name" value="ClpS"/>
    <property type="match status" value="1"/>
</dbReference>
<evidence type="ECO:0000313" key="5">
    <source>
        <dbReference type="Proteomes" id="UP000281094"/>
    </source>
</evidence>
<dbReference type="HAMAP" id="MF_00302">
    <property type="entry name" value="ClpS"/>
    <property type="match status" value="1"/>
</dbReference>
<name>A0A3L7JDE8_9HYPH</name>
<dbReference type="Gene3D" id="3.30.1390.10">
    <property type="match status" value="1"/>
</dbReference>
<feature type="region of interest" description="Disordered" evidence="2">
    <location>
        <begin position="112"/>
        <end position="133"/>
    </location>
</feature>
<reference evidence="4 5" key="1">
    <citation type="submission" date="2018-10" db="EMBL/GenBank/DDBJ databases">
        <title>Notoacmeibacter sp. M2BS9Y-3-1, whole genome shotgun sequence.</title>
        <authorList>
            <person name="Tuo L."/>
        </authorList>
    </citation>
    <scope>NUCLEOTIDE SEQUENCE [LARGE SCALE GENOMIC DNA]</scope>
    <source>
        <strain evidence="4 5">M2BS9Y-3-1</strain>
    </source>
</reference>
<evidence type="ECO:0000313" key="4">
    <source>
        <dbReference type="EMBL" id="RLQ88335.1"/>
    </source>
</evidence>
<evidence type="ECO:0000259" key="3">
    <source>
        <dbReference type="Pfam" id="PF02617"/>
    </source>
</evidence>
<dbReference type="Proteomes" id="UP000281094">
    <property type="component" value="Unassembled WGS sequence"/>
</dbReference>
<dbReference type="InterPro" id="IPR014719">
    <property type="entry name" value="Ribosomal_bL12_C/ClpS-like"/>
</dbReference>
<dbReference type="InterPro" id="IPR022935">
    <property type="entry name" value="ClpS"/>
</dbReference>
<dbReference type="PANTHER" id="PTHR33473">
    <property type="entry name" value="ATP-DEPENDENT CLP PROTEASE ADAPTER PROTEIN CLPS1, CHLOROPLASTIC"/>
    <property type="match status" value="1"/>
</dbReference>
<dbReference type="GO" id="GO:0030163">
    <property type="term" value="P:protein catabolic process"/>
    <property type="evidence" value="ECO:0007669"/>
    <property type="project" value="InterPro"/>
</dbReference>
<dbReference type="PANTHER" id="PTHR33473:SF19">
    <property type="entry name" value="ATP-DEPENDENT CLP PROTEASE ADAPTER PROTEIN CLPS"/>
    <property type="match status" value="1"/>
</dbReference>
<dbReference type="AlphaFoldDB" id="A0A3L7JDE8"/>
<dbReference type="NCBIfam" id="NF009564">
    <property type="entry name" value="PRK13019.1-4"/>
    <property type="match status" value="1"/>
</dbReference>
<keyword evidence="4" id="KW-0378">Hydrolase</keyword>
<keyword evidence="4" id="KW-0645">Protease</keyword>
<feature type="region of interest" description="Disordered" evidence="2">
    <location>
        <begin position="1"/>
        <end position="38"/>
    </location>
</feature>
<feature type="compositionally biased region" description="Basic and acidic residues" evidence="2">
    <location>
        <begin position="1"/>
        <end position="12"/>
    </location>
</feature>
<comment type="function">
    <text evidence="1">Involved in the modulation of the specificity of the ClpAP-mediated ATP-dependent protein degradation.</text>
</comment>
<gene>
    <name evidence="1 4" type="primary">clpS</name>
    <name evidence="4" type="ORF">D8780_09080</name>
</gene>
<keyword evidence="5" id="KW-1185">Reference proteome</keyword>
<comment type="subunit">
    <text evidence="1">Binds to the N-terminal domain of the chaperone ClpA.</text>
</comment>
<dbReference type="GO" id="GO:0008233">
    <property type="term" value="F:peptidase activity"/>
    <property type="evidence" value="ECO:0007669"/>
    <property type="project" value="UniProtKB-KW"/>
</dbReference>
<organism evidence="4 5">
    <name type="scientific">Notoacmeibacter ruber</name>
    <dbReference type="NCBI Taxonomy" id="2670375"/>
    <lineage>
        <taxon>Bacteria</taxon>
        <taxon>Pseudomonadati</taxon>
        <taxon>Pseudomonadota</taxon>
        <taxon>Alphaproteobacteria</taxon>
        <taxon>Hyphomicrobiales</taxon>
        <taxon>Notoacmeibacteraceae</taxon>
        <taxon>Notoacmeibacter</taxon>
    </lineage>
</organism>
<dbReference type="InterPro" id="IPR003769">
    <property type="entry name" value="ClpS_core"/>
</dbReference>
<dbReference type="EMBL" id="RCWN01000001">
    <property type="protein sequence ID" value="RLQ88335.1"/>
    <property type="molecule type" value="Genomic_DNA"/>
</dbReference>
<dbReference type="SUPFAM" id="SSF54736">
    <property type="entry name" value="ClpS-like"/>
    <property type="match status" value="1"/>
</dbReference>
<feature type="domain" description="Adaptor protein ClpS core" evidence="3">
    <location>
        <begin position="49"/>
        <end position="128"/>
    </location>
</feature>
<evidence type="ECO:0000256" key="1">
    <source>
        <dbReference type="HAMAP-Rule" id="MF_00302"/>
    </source>
</evidence>
<accession>A0A3L7JDE8</accession>
<dbReference type="GO" id="GO:0006508">
    <property type="term" value="P:proteolysis"/>
    <property type="evidence" value="ECO:0007669"/>
    <property type="project" value="UniProtKB-UniRule"/>
</dbReference>
<comment type="similarity">
    <text evidence="1">Belongs to the ClpS family.</text>
</comment>